<dbReference type="KEGG" id="nue:C5F50_10640"/>
<dbReference type="AlphaFoldDB" id="A0A7D5R765"/>
<evidence type="ECO:0000313" key="2">
    <source>
        <dbReference type="Proteomes" id="UP000509478"/>
    </source>
</evidence>
<name>A0A7D5R765_9ARCH</name>
<evidence type="ECO:0008006" key="3">
    <source>
        <dbReference type="Google" id="ProtNLM"/>
    </source>
</evidence>
<dbReference type="EMBL" id="CP026995">
    <property type="protein sequence ID" value="QLH07477.1"/>
    <property type="molecule type" value="Genomic_DNA"/>
</dbReference>
<dbReference type="InterPro" id="IPR023393">
    <property type="entry name" value="START-like_dom_sf"/>
</dbReference>
<organism evidence="1 2">
    <name type="scientific">Nitrosopumilus ureiphilus</name>
    <dbReference type="NCBI Taxonomy" id="1470067"/>
    <lineage>
        <taxon>Archaea</taxon>
        <taxon>Nitrososphaerota</taxon>
        <taxon>Nitrososphaeria</taxon>
        <taxon>Nitrosopumilales</taxon>
        <taxon>Nitrosopumilaceae</taxon>
        <taxon>Nitrosopumilus</taxon>
    </lineage>
</organism>
<sequence length="136" mass="14920">MLISEKITINASSDDVWNHLQSLQGAEQYMPVVTKSEVKGTGLGTTRTCDVQMGDQSFQLMETLVKLDDSQKSLTIAIDNAPPPMKGLLIDFSILGDDSSSELQVSTQSEQTPENVKMIEGILNMICSGLKQFHEK</sequence>
<dbReference type="SUPFAM" id="SSF55961">
    <property type="entry name" value="Bet v1-like"/>
    <property type="match status" value="1"/>
</dbReference>
<dbReference type="Gene3D" id="3.30.530.20">
    <property type="match status" value="1"/>
</dbReference>
<accession>A0A7D5R765</accession>
<dbReference type="GeneID" id="56068573"/>
<dbReference type="InterPro" id="IPR019587">
    <property type="entry name" value="Polyketide_cyclase/dehydratase"/>
</dbReference>
<gene>
    <name evidence="1" type="ORF">C5F50_10640</name>
</gene>
<keyword evidence="2" id="KW-1185">Reference proteome</keyword>
<proteinExistence type="predicted"/>
<protein>
    <recommendedName>
        <fullName evidence="3">SRPBCC family protein</fullName>
    </recommendedName>
</protein>
<dbReference type="Proteomes" id="UP000509478">
    <property type="component" value="Chromosome"/>
</dbReference>
<evidence type="ECO:0000313" key="1">
    <source>
        <dbReference type="EMBL" id="QLH07477.1"/>
    </source>
</evidence>
<reference evidence="1 2" key="1">
    <citation type="submission" date="2018-02" db="EMBL/GenBank/DDBJ databases">
        <title>Complete genome of Nitrosopumilus ureaphilus PS0.</title>
        <authorList>
            <person name="Qin W."/>
            <person name="Zheng Y."/>
            <person name="Stahl D.A."/>
        </authorList>
    </citation>
    <scope>NUCLEOTIDE SEQUENCE [LARGE SCALE GENOMIC DNA]</scope>
    <source>
        <strain evidence="1 2">PS0</strain>
    </source>
</reference>
<dbReference type="RefSeq" id="WP_179371356.1">
    <property type="nucleotide sequence ID" value="NZ_CP026995.1"/>
</dbReference>
<dbReference type="Pfam" id="PF10604">
    <property type="entry name" value="Polyketide_cyc2"/>
    <property type="match status" value="1"/>
</dbReference>
<dbReference type="CDD" id="cd07821">
    <property type="entry name" value="PYR_PYL_RCAR_like"/>
    <property type="match status" value="1"/>
</dbReference>